<feature type="signal peptide" evidence="2">
    <location>
        <begin position="1"/>
        <end position="17"/>
    </location>
</feature>
<feature type="region of interest" description="Disordered" evidence="1">
    <location>
        <begin position="47"/>
        <end position="123"/>
    </location>
</feature>
<evidence type="ECO:0000256" key="1">
    <source>
        <dbReference type="SAM" id="MobiDB-lite"/>
    </source>
</evidence>
<feature type="compositionally biased region" description="Polar residues" evidence="1">
    <location>
        <begin position="47"/>
        <end position="68"/>
    </location>
</feature>
<protein>
    <recommendedName>
        <fullName evidence="5">PBCV-specific basic adaptor domain-containing protein</fullName>
    </recommendedName>
</protein>
<feature type="compositionally biased region" description="Polar residues" evidence="1">
    <location>
        <begin position="111"/>
        <end position="123"/>
    </location>
</feature>
<dbReference type="EMBL" id="JNFF01000002">
    <property type="protein sequence ID" value="KEQ31762.1"/>
    <property type="molecule type" value="Genomic_DNA"/>
</dbReference>
<proteinExistence type="predicted"/>
<dbReference type="Proteomes" id="UP000028007">
    <property type="component" value="Unassembled WGS sequence"/>
</dbReference>
<dbReference type="AlphaFoldDB" id="A0A081PM39"/>
<reference evidence="3 4" key="1">
    <citation type="journal article" date="1992" name="Int. J. Syst. Bacteriol.">
        <title>Sphingobacterium antarcticus sp. nov. a Psychrotrophic Bacterium from the Soils of Schirmacher Oasis, Antarctica.</title>
        <authorList>
            <person name="Shivaji S."/>
            <person name="Ray M.K."/>
            <person name="Rao N.S."/>
            <person name="Saiserr L."/>
            <person name="Jagannadham M.V."/>
            <person name="Kumar G.S."/>
            <person name="Reddy G."/>
            <person name="Bhargava P.M."/>
        </authorList>
    </citation>
    <scope>NUCLEOTIDE SEQUENCE [LARGE SCALE GENOMIC DNA]</scope>
    <source>
        <strain evidence="3 4">4BY</strain>
    </source>
</reference>
<evidence type="ECO:0000256" key="2">
    <source>
        <dbReference type="SAM" id="SignalP"/>
    </source>
</evidence>
<evidence type="ECO:0000313" key="3">
    <source>
        <dbReference type="EMBL" id="KEQ31762.1"/>
    </source>
</evidence>
<keyword evidence="4" id="KW-1185">Reference proteome</keyword>
<organism evidence="3 4">
    <name type="scientific">Pedobacter antarcticus 4BY</name>
    <dbReference type="NCBI Taxonomy" id="1358423"/>
    <lineage>
        <taxon>Bacteria</taxon>
        <taxon>Pseudomonadati</taxon>
        <taxon>Bacteroidota</taxon>
        <taxon>Sphingobacteriia</taxon>
        <taxon>Sphingobacteriales</taxon>
        <taxon>Sphingobacteriaceae</taxon>
        <taxon>Pedobacter</taxon>
    </lineage>
</organism>
<evidence type="ECO:0000313" key="4">
    <source>
        <dbReference type="Proteomes" id="UP000028007"/>
    </source>
</evidence>
<comment type="caution">
    <text evidence="3">The sequence shown here is derived from an EMBL/GenBank/DDBJ whole genome shotgun (WGS) entry which is preliminary data.</text>
</comment>
<feature type="chain" id="PRO_5001762004" description="PBCV-specific basic adaptor domain-containing protein" evidence="2">
    <location>
        <begin position="18"/>
        <end position="123"/>
    </location>
</feature>
<evidence type="ECO:0008006" key="5">
    <source>
        <dbReference type="Google" id="ProtNLM"/>
    </source>
</evidence>
<feature type="compositionally biased region" description="Low complexity" evidence="1">
    <location>
        <begin position="84"/>
        <end position="100"/>
    </location>
</feature>
<sequence>MKIFRLLLITICVTLFANNVKSQVNPSSTYVSGYTKSDGSYVNGYYKTTPNNTNRDNYTTKPNVNPYTGSVGYVQPDTKPLTTSSSYSAPSYSAPSYSAPVSTGSRGGQYYINSNGNKTYIKR</sequence>
<gene>
    <name evidence="3" type="ORF">N180_11605</name>
</gene>
<keyword evidence="2" id="KW-0732">Signal</keyword>
<dbReference type="RefSeq" id="WP_037437667.1">
    <property type="nucleotide sequence ID" value="NZ_JNFF01000002.1"/>
</dbReference>
<accession>A0A081PM39</accession>
<dbReference type="OrthoDB" id="714380at2"/>
<name>A0A081PM39_9SPHI</name>